<feature type="domain" description="EGF-like" evidence="4">
    <location>
        <begin position="557"/>
        <end position="587"/>
    </location>
</feature>
<dbReference type="PANTHER" id="PTHR24047">
    <property type="entry name" value="FI01909P-RELATED"/>
    <property type="match status" value="1"/>
</dbReference>
<evidence type="ECO:0000313" key="5">
    <source>
        <dbReference type="EMBL" id="PCG65434.1"/>
    </source>
</evidence>
<feature type="domain" description="EGF-like" evidence="4">
    <location>
        <begin position="624"/>
        <end position="656"/>
    </location>
</feature>
<dbReference type="PANTHER" id="PTHR24047:SF29">
    <property type="entry name" value="EATER-RELATED"/>
    <property type="match status" value="1"/>
</dbReference>
<feature type="domain" description="EGF-like" evidence="4">
    <location>
        <begin position="426"/>
        <end position="459"/>
    </location>
</feature>
<keyword evidence="2" id="KW-0472">Membrane</keyword>
<organism evidence="5">
    <name type="scientific">Heliothis virescens</name>
    <name type="common">Tobacco budworm moth</name>
    <dbReference type="NCBI Taxonomy" id="7102"/>
    <lineage>
        <taxon>Eukaryota</taxon>
        <taxon>Metazoa</taxon>
        <taxon>Ecdysozoa</taxon>
        <taxon>Arthropoda</taxon>
        <taxon>Hexapoda</taxon>
        <taxon>Insecta</taxon>
        <taxon>Pterygota</taxon>
        <taxon>Neoptera</taxon>
        <taxon>Endopterygota</taxon>
        <taxon>Lepidoptera</taxon>
        <taxon>Glossata</taxon>
        <taxon>Ditrysia</taxon>
        <taxon>Noctuoidea</taxon>
        <taxon>Noctuidae</taxon>
        <taxon>Heliothinae</taxon>
        <taxon>Heliothis</taxon>
    </lineage>
</organism>
<dbReference type="Gene3D" id="2.10.25.10">
    <property type="entry name" value="Laminin"/>
    <property type="match status" value="13"/>
</dbReference>
<feature type="domain" description="EGF-like" evidence="4">
    <location>
        <begin position="589"/>
        <end position="622"/>
    </location>
</feature>
<feature type="domain" description="EGF-like" evidence="4">
    <location>
        <begin position="395"/>
        <end position="424"/>
    </location>
</feature>
<feature type="domain" description="EGF-like" evidence="4">
    <location>
        <begin position="526"/>
        <end position="555"/>
    </location>
</feature>
<proteinExistence type="predicted"/>
<feature type="domain" description="EGF-like" evidence="4">
    <location>
        <begin position="179"/>
        <end position="210"/>
    </location>
</feature>
<reference evidence="5" key="1">
    <citation type="submission" date="2017-09" db="EMBL/GenBank/DDBJ databases">
        <title>Contemporary evolution of a Lepidopteran species, Heliothis virescens, in response to modern agricultural practices.</title>
        <authorList>
            <person name="Fritz M.L."/>
            <person name="Deyonke A.M."/>
            <person name="Papanicolaou A."/>
            <person name="Micinski S."/>
            <person name="Westbrook J."/>
            <person name="Gould F."/>
        </authorList>
    </citation>
    <scope>NUCLEOTIDE SEQUENCE [LARGE SCALE GENOMIC DNA]</scope>
    <source>
        <strain evidence="5">HvINT-</strain>
        <tissue evidence="5">Whole body</tissue>
    </source>
</reference>
<dbReference type="InterPro" id="IPR000742">
    <property type="entry name" value="EGF"/>
</dbReference>
<dbReference type="AlphaFoldDB" id="A0A2A4J1N9"/>
<feature type="domain" description="EGF-like" evidence="4">
    <location>
        <begin position="358"/>
        <end position="392"/>
    </location>
</feature>
<feature type="compositionally biased region" description="Acidic residues" evidence="1">
    <location>
        <begin position="772"/>
        <end position="784"/>
    </location>
</feature>
<dbReference type="EMBL" id="NWSH01004144">
    <property type="protein sequence ID" value="PCG65434.1"/>
    <property type="molecule type" value="Genomic_DNA"/>
</dbReference>
<protein>
    <recommendedName>
        <fullName evidence="4">EGF-like domain-containing protein</fullName>
    </recommendedName>
</protein>
<keyword evidence="2" id="KW-0812">Transmembrane</keyword>
<sequence length="797" mass="85876">MCMKTIVFCLLVILLAEFVCFTQGLDDNGEGVCVVKLSTRQRRKRPYNVAINKWCGRKKCVVRKYRFETYLTWTNHTVCCNGWQHDADLDKCAPICSTGCHGGRCVSPDQCQCVPPHYLDPERPNTCITPVCDPACFNADCHANNTCICRENYSSYNSTHCFKCDPGYTADENLNCVPICDNPCVNSTCTAPNTCTCSDGYRHKNSSICEPICDCVNADCIGPNQCTCYKGYTPVNKTTCVPKCNSCSHGDCVAPNSCSCQSGYVKIKGVCKPQCSECVNGFCTAPGVCTCKNGYVKSNSSANICVVPCDDKCKGYCEDGGCVKWNCSSTPIRGAKARKGLKKAVCCNNYEYDIDLDECLPICSMGCENGECVDVDTCECKPPLTLVNFACVQPVCTGCEHGSCVAPGVCKCHAGYVTQNGSCAPVCSSVCVNGRCVAPNRCQCSPGHAPDPGDAFTCNPVCDTPCVNGTCAAHNRCICSAGYEPTRDSAVCRPTCAGCDHGHCVAPNHCVCSVGYERINSTCKPQCSSCSNGDCTAPGKCECHEGYELKGEDCVPICSPPCNNGQCLAPNHCSCNAGYNLTATGCEPICSKPCVNGKCSAPNFCSCDTDYQKSDTDQYTCYKACDPPCFNGTCSLHGECNCFEDFEYDNTTKTCEPVQPIDCNLCDGKCVDSEQACRCANNTLCVLATVEMPAEVVASDVKMAGMNMMLMAIGGACLLLLILVVVVMQRIWHKRNDYGKPTSENTNLDSVMYTVPHTLIHQRNSIVSVDEGSCDDGEDEDDVPNTDTLLQKPEELP</sequence>
<dbReference type="InterPro" id="IPR053255">
    <property type="entry name" value="EGF-like_domain"/>
</dbReference>
<feature type="domain" description="EGF-like" evidence="4">
    <location>
        <begin position="495"/>
        <end position="524"/>
    </location>
</feature>
<evidence type="ECO:0000256" key="2">
    <source>
        <dbReference type="SAM" id="Phobius"/>
    </source>
</evidence>
<dbReference type="SMART" id="SM00181">
    <property type="entry name" value="EGF"/>
    <property type="match status" value="15"/>
</dbReference>
<feature type="chain" id="PRO_5012856435" description="EGF-like domain-containing protein" evidence="3">
    <location>
        <begin position="25"/>
        <end position="797"/>
    </location>
</feature>
<feature type="signal peptide" evidence="3">
    <location>
        <begin position="1"/>
        <end position="24"/>
    </location>
</feature>
<keyword evidence="3" id="KW-0732">Signal</keyword>
<name>A0A2A4J1N9_HELVI</name>
<evidence type="ECO:0000256" key="1">
    <source>
        <dbReference type="SAM" id="MobiDB-lite"/>
    </source>
</evidence>
<feature type="domain" description="EGF-like" evidence="4">
    <location>
        <begin position="95"/>
        <end position="128"/>
    </location>
</feature>
<feature type="domain" description="EGF-like" evidence="4">
    <location>
        <begin position="212"/>
        <end position="241"/>
    </location>
</feature>
<gene>
    <name evidence="5" type="ORF">B5V51_9216</name>
</gene>
<feature type="domain" description="EGF-like" evidence="4">
    <location>
        <begin position="243"/>
        <end position="272"/>
    </location>
</feature>
<feature type="domain" description="EGF-like" evidence="4">
    <location>
        <begin position="461"/>
        <end position="493"/>
    </location>
</feature>
<dbReference type="STRING" id="7102.A0A2A4J1N9"/>
<evidence type="ECO:0000256" key="3">
    <source>
        <dbReference type="SAM" id="SignalP"/>
    </source>
</evidence>
<accession>A0A2A4J1N9</accession>
<feature type="domain" description="EGF-like" evidence="4">
    <location>
        <begin position="274"/>
        <end position="306"/>
    </location>
</feature>
<feature type="region of interest" description="Disordered" evidence="1">
    <location>
        <begin position="770"/>
        <end position="797"/>
    </location>
</feature>
<feature type="domain" description="EGF-like" evidence="4">
    <location>
        <begin position="135"/>
        <end position="177"/>
    </location>
</feature>
<evidence type="ECO:0000259" key="4">
    <source>
        <dbReference type="SMART" id="SM00181"/>
    </source>
</evidence>
<comment type="caution">
    <text evidence="5">The sequence shown here is derived from an EMBL/GenBank/DDBJ whole genome shotgun (WGS) entry which is preliminary data.</text>
</comment>
<feature type="transmembrane region" description="Helical" evidence="2">
    <location>
        <begin position="708"/>
        <end position="728"/>
    </location>
</feature>
<keyword evidence="2" id="KW-1133">Transmembrane helix</keyword>